<feature type="region of interest" description="Disordered" evidence="1">
    <location>
        <begin position="548"/>
        <end position="570"/>
    </location>
</feature>
<dbReference type="AlphaFoldDB" id="G7YHK1"/>
<dbReference type="EMBL" id="DF143292">
    <property type="protein sequence ID" value="GAA52434.1"/>
    <property type="molecule type" value="Genomic_DNA"/>
</dbReference>
<protein>
    <submittedName>
        <fullName evidence="3">Leukocyte receptor cluster member 1 homolog</fullName>
    </submittedName>
</protein>
<evidence type="ECO:0000313" key="3">
    <source>
        <dbReference type="EMBL" id="GAA52434.1"/>
    </source>
</evidence>
<evidence type="ECO:0000313" key="4">
    <source>
        <dbReference type="Proteomes" id="UP000008909"/>
    </source>
</evidence>
<evidence type="ECO:0000256" key="1">
    <source>
        <dbReference type="SAM" id="MobiDB-lite"/>
    </source>
</evidence>
<feature type="region of interest" description="Disordered" evidence="1">
    <location>
        <begin position="654"/>
        <end position="673"/>
    </location>
</feature>
<feature type="region of interest" description="Disordered" evidence="1">
    <location>
        <begin position="388"/>
        <end position="412"/>
    </location>
</feature>
<evidence type="ECO:0000259" key="2">
    <source>
        <dbReference type="SMART" id="SM01083"/>
    </source>
</evidence>
<name>G7YHK1_CLOSI</name>
<keyword evidence="4" id="KW-1185">Reference proteome</keyword>
<organism evidence="3 4">
    <name type="scientific">Clonorchis sinensis</name>
    <name type="common">Chinese liver fluke</name>
    <dbReference type="NCBI Taxonomy" id="79923"/>
    <lineage>
        <taxon>Eukaryota</taxon>
        <taxon>Metazoa</taxon>
        <taxon>Spiralia</taxon>
        <taxon>Lophotrochozoa</taxon>
        <taxon>Platyhelminthes</taxon>
        <taxon>Trematoda</taxon>
        <taxon>Digenea</taxon>
        <taxon>Opisthorchiida</taxon>
        <taxon>Opisthorchiata</taxon>
        <taxon>Opisthorchiidae</taxon>
        <taxon>Clonorchis</taxon>
    </lineage>
</organism>
<gene>
    <name evidence="3" type="ORF">CLF_108073</name>
</gene>
<dbReference type="PANTHER" id="PTHR22093">
    <property type="entry name" value="LEUKOCYTE RECEPTOR CLUSTER LRC MEMBER 1"/>
    <property type="match status" value="1"/>
</dbReference>
<keyword evidence="3" id="KW-0675">Receptor</keyword>
<dbReference type="InterPro" id="IPR019339">
    <property type="entry name" value="CIR_N_dom"/>
</dbReference>
<feature type="region of interest" description="Disordered" evidence="1">
    <location>
        <begin position="458"/>
        <end position="492"/>
    </location>
</feature>
<proteinExistence type="predicted"/>
<dbReference type="SMART" id="SM01083">
    <property type="entry name" value="Cir_N"/>
    <property type="match status" value="1"/>
</dbReference>
<dbReference type="Proteomes" id="UP000008909">
    <property type="component" value="Unassembled WGS sequence"/>
</dbReference>
<dbReference type="Pfam" id="PF10197">
    <property type="entry name" value="Cir_N"/>
    <property type="match status" value="1"/>
</dbReference>
<reference evidence="3" key="1">
    <citation type="journal article" date="2011" name="Genome Biol.">
        <title>The draft genome of the carcinogenic human liver fluke Clonorchis sinensis.</title>
        <authorList>
            <person name="Wang X."/>
            <person name="Chen W."/>
            <person name="Huang Y."/>
            <person name="Sun J."/>
            <person name="Men J."/>
            <person name="Liu H."/>
            <person name="Luo F."/>
            <person name="Guo L."/>
            <person name="Lv X."/>
            <person name="Deng C."/>
            <person name="Zhou C."/>
            <person name="Fan Y."/>
            <person name="Li X."/>
            <person name="Huang L."/>
            <person name="Hu Y."/>
            <person name="Liang C."/>
            <person name="Hu X."/>
            <person name="Xu J."/>
            <person name="Yu X."/>
        </authorList>
    </citation>
    <scope>NUCLEOTIDE SEQUENCE [LARGE SCALE GENOMIC DNA]</scope>
    <source>
        <strain evidence="3">Henan</strain>
    </source>
</reference>
<sequence>MDIRSKWSVYLVRSNTESIKLTENDLVVKISVRLTTPVGKSRESKVHRNLFVMSAYAPTDCSSESAKDALGAPLQRAKSSDIVAIGGDMDARCVSITACRSWNIVMDSDHAPISGRTLALLEVRRHIPPERNHNFTRRIIQHHVKLSVHADRAAWLIRKAEEIEYAKNAGNFRRLFHLIRSTGPRKRLVNVTIRDQNGSLLSSEGERLERLTQYCCVRRRMDISVNIDVAVFTDSGDITDCNMCVTKWLLREYLVGLCWVSCTKDAGGIRLVACYSNMMSKYVCVDGFERRFPKPLFDLVYADDVAFIFEDEGQAQALLNKPTTFTPSFGVRLRSAVTPFRSTVVMPPEGITWHVLTKENIARVRQDEAQYEEEQRQIKYRAKLAEQESRTETLRKRGHRELATSGSGPHGAILAASSTELIQGNKEYEAEKKSEKEKQEKAIGLLTYLGQSVLESGGEKPWYDVPPKQLQSSSTEKSRLKDEWEAKKKARADPLTEMNKITEWFEQRREEKAKEEAKVLQRANTCIAAMPSLFPDDIAVPKTLEKTRDSRQQKLKKKHPAITEASCNSHTESASESTVACTSDAIKLAKQTELDRLRAERLQRERKERERAALIMAKAMGLSEALQEPKQPEISVDERDLPFNSAFNPELSAALAERRRRHRESRKRQRSPE</sequence>
<feature type="compositionally biased region" description="Basic residues" evidence="1">
    <location>
        <begin position="658"/>
        <end position="673"/>
    </location>
</feature>
<feature type="region of interest" description="Disordered" evidence="1">
    <location>
        <begin position="621"/>
        <end position="649"/>
    </location>
</feature>
<feature type="domain" description="CBF1-interacting co-repressor CIR N-terminal" evidence="2">
    <location>
        <begin position="352"/>
        <end position="388"/>
    </location>
</feature>
<dbReference type="PANTHER" id="PTHR22093:SF0">
    <property type="entry name" value="LEUKOCYTE RECEPTOR CLUSTER MEMBER 1"/>
    <property type="match status" value="1"/>
</dbReference>
<feature type="compositionally biased region" description="Basic and acidic residues" evidence="1">
    <location>
        <begin position="476"/>
        <end position="492"/>
    </location>
</feature>
<dbReference type="InterPro" id="IPR039875">
    <property type="entry name" value="LENG1-like"/>
</dbReference>
<reference key="2">
    <citation type="submission" date="2011-10" db="EMBL/GenBank/DDBJ databases">
        <title>The genome and transcriptome sequence of Clonorchis sinensis provide insights into the carcinogenic liver fluke.</title>
        <authorList>
            <person name="Wang X."/>
            <person name="Huang Y."/>
            <person name="Chen W."/>
            <person name="Liu H."/>
            <person name="Guo L."/>
            <person name="Chen Y."/>
            <person name="Luo F."/>
            <person name="Zhou W."/>
            <person name="Sun J."/>
            <person name="Mao Q."/>
            <person name="Liang P."/>
            <person name="Zhou C."/>
            <person name="Tian Y."/>
            <person name="Men J."/>
            <person name="Lv X."/>
            <person name="Huang L."/>
            <person name="Zhou J."/>
            <person name="Hu Y."/>
            <person name="Li R."/>
            <person name="Zhang F."/>
            <person name="Lei H."/>
            <person name="Li X."/>
            <person name="Hu X."/>
            <person name="Liang C."/>
            <person name="Xu J."/>
            <person name="Wu Z."/>
            <person name="Yu X."/>
        </authorList>
    </citation>
    <scope>NUCLEOTIDE SEQUENCE</scope>
    <source>
        <strain>Henan</strain>
    </source>
</reference>
<accession>G7YHK1</accession>